<dbReference type="AlphaFoldDB" id="A0AA36JH89"/>
<accession>A0AA36JH89</accession>
<organism evidence="1 2">
    <name type="scientific">Effrenium voratum</name>
    <dbReference type="NCBI Taxonomy" id="2562239"/>
    <lineage>
        <taxon>Eukaryota</taxon>
        <taxon>Sar</taxon>
        <taxon>Alveolata</taxon>
        <taxon>Dinophyceae</taxon>
        <taxon>Suessiales</taxon>
        <taxon>Symbiodiniaceae</taxon>
        <taxon>Effrenium</taxon>
    </lineage>
</organism>
<evidence type="ECO:0000313" key="2">
    <source>
        <dbReference type="Proteomes" id="UP001178507"/>
    </source>
</evidence>
<proteinExistence type="predicted"/>
<dbReference type="Proteomes" id="UP001178507">
    <property type="component" value="Unassembled WGS sequence"/>
</dbReference>
<reference evidence="1" key="1">
    <citation type="submission" date="2023-08" db="EMBL/GenBank/DDBJ databases">
        <authorList>
            <person name="Chen Y."/>
            <person name="Shah S."/>
            <person name="Dougan E. K."/>
            <person name="Thang M."/>
            <person name="Chan C."/>
        </authorList>
    </citation>
    <scope>NUCLEOTIDE SEQUENCE</scope>
</reference>
<dbReference type="EMBL" id="CAUJNA010003618">
    <property type="protein sequence ID" value="CAJ1406180.1"/>
    <property type="molecule type" value="Genomic_DNA"/>
</dbReference>
<evidence type="ECO:0000313" key="1">
    <source>
        <dbReference type="EMBL" id="CAJ1406180.1"/>
    </source>
</evidence>
<sequence>MPFTGSAELRCKGNLAFHARHARNPSAVLAARMKDGAACVTGSHPGIEALIATYNLDGLAASTLRSLPKHKQDEAARMDLSKANQPSAFLMAQLKQAKFEEIPVFSSVPLEPLDSML</sequence>
<comment type="caution">
    <text evidence="1">The sequence shown here is derived from an EMBL/GenBank/DDBJ whole genome shotgun (WGS) entry which is preliminary data.</text>
</comment>
<keyword evidence="2" id="KW-1185">Reference proteome</keyword>
<gene>
    <name evidence="1" type="ORF">EVOR1521_LOCUS28208</name>
</gene>
<protein>
    <submittedName>
        <fullName evidence="1">Uncharacterized protein</fullName>
    </submittedName>
</protein>
<name>A0AA36JH89_9DINO</name>